<accession>A0A7C8ZYS7</accession>
<organism evidence="2">
    <name type="scientific">Opuntia streptacantha</name>
    <name type="common">Prickly pear cactus</name>
    <name type="synonym">Opuntia cardona</name>
    <dbReference type="NCBI Taxonomy" id="393608"/>
    <lineage>
        <taxon>Eukaryota</taxon>
        <taxon>Viridiplantae</taxon>
        <taxon>Streptophyta</taxon>
        <taxon>Embryophyta</taxon>
        <taxon>Tracheophyta</taxon>
        <taxon>Spermatophyta</taxon>
        <taxon>Magnoliopsida</taxon>
        <taxon>eudicotyledons</taxon>
        <taxon>Gunneridae</taxon>
        <taxon>Pentapetalae</taxon>
        <taxon>Caryophyllales</taxon>
        <taxon>Cactineae</taxon>
        <taxon>Cactaceae</taxon>
        <taxon>Opuntioideae</taxon>
        <taxon>Opuntia</taxon>
    </lineage>
</organism>
<dbReference type="AlphaFoldDB" id="A0A7C8ZYS7"/>
<keyword evidence="1" id="KW-1133">Transmembrane helix</keyword>
<feature type="transmembrane region" description="Helical" evidence="1">
    <location>
        <begin position="57"/>
        <end position="74"/>
    </location>
</feature>
<keyword evidence="1" id="KW-0472">Membrane</keyword>
<proteinExistence type="predicted"/>
<name>A0A7C8ZYS7_OPUST</name>
<evidence type="ECO:0000256" key="1">
    <source>
        <dbReference type="SAM" id="Phobius"/>
    </source>
</evidence>
<evidence type="ECO:0000313" key="2">
    <source>
        <dbReference type="EMBL" id="MBA4653850.1"/>
    </source>
</evidence>
<protein>
    <submittedName>
        <fullName evidence="2">Uncharacterized protein</fullName>
    </submittedName>
</protein>
<keyword evidence="1" id="KW-0812">Transmembrane</keyword>
<sequence length="108" mass="12235">MTYSLMLSSIIQNHMNCGSCTSTIAGDCMIVLLLMKERCPACAAMHLLRMGMQCMPVLPSWICFCRCCIVSAFLEILRRQCGESRGLYFLIEIPMSLILFCFLIFFNA</sequence>
<dbReference type="EMBL" id="GISG01181073">
    <property type="protein sequence ID" value="MBA4653850.1"/>
    <property type="molecule type" value="Transcribed_RNA"/>
</dbReference>
<reference evidence="2" key="1">
    <citation type="journal article" date="2013" name="J. Plant Res.">
        <title>Effect of fungi and light on seed germination of three Opuntia species from semiarid lands of central Mexico.</title>
        <authorList>
            <person name="Delgado-Sanchez P."/>
            <person name="Jimenez-Bremont J.F."/>
            <person name="Guerrero-Gonzalez Mde L."/>
            <person name="Flores J."/>
        </authorList>
    </citation>
    <scope>NUCLEOTIDE SEQUENCE</scope>
    <source>
        <tissue evidence="2">Cladode</tissue>
    </source>
</reference>
<reference evidence="2" key="2">
    <citation type="submission" date="2020-07" db="EMBL/GenBank/DDBJ databases">
        <authorList>
            <person name="Vera ALvarez R."/>
            <person name="Arias-Moreno D.M."/>
            <person name="Jimenez-Jacinto V."/>
            <person name="Jimenez-Bremont J.F."/>
            <person name="Swaminathan K."/>
            <person name="Moose S.P."/>
            <person name="Guerrero-Gonzalez M.L."/>
            <person name="Marino-Ramirez L."/>
            <person name="Landsman D."/>
            <person name="Rodriguez-Kessler M."/>
            <person name="Delgado-Sanchez P."/>
        </authorList>
    </citation>
    <scope>NUCLEOTIDE SEQUENCE</scope>
    <source>
        <tissue evidence="2">Cladode</tissue>
    </source>
</reference>
<feature type="transmembrane region" description="Helical" evidence="1">
    <location>
        <begin position="86"/>
        <end position="106"/>
    </location>
</feature>